<dbReference type="AlphaFoldDB" id="A0A8R7PYE5"/>
<dbReference type="Gramene" id="TuG1812G0300004596.01.T07">
    <property type="protein sequence ID" value="TuG1812G0300004596.01.T07"/>
    <property type="gene ID" value="TuG1812G0300004596.01"/>
</dbReference>
<reference evidence="2" key="1">
    <citation type="journal article" date="2013" name="Nature">
        <title>Draft genome of the wheat A-genome progenitor Triticum urartu.</title>
        <authorList>
            <person name="Ling H.Q."/>
            <person name="Zhao S."/>
            <person name="Liu D."/>
            <person name="Wang J."/>
            <person name="Sun H."/>
            <person name="Zhang C."/>
            <person name="Fan H."/>
            <person name="Li D."/>
            <person name="Dong L."/>
            <person name="Tao Y."/>
            <person name="Gao C."/>
            <person name="Wu H."/>
            <person name="Li Y."/>
            <person name="Cui Y."/>
            <person name="Guo X."/>
            <person name="Zheng S."/>
            <person name="Wang B."/>
            <person name="Yu K."/>
            <person name="Liang Q."/>
            <person name="Yang W."/>
            <person name="Lou X."/>
            <person name="Chen J."/>
            <person name="Feng M."/>
            <person name="Jian J."/>
            <person name="Zhang X."/>
            <person name="Luo G."/>
            <person name="Jiang Y."/>
            <person name="Liu J."/>
            <person name="Wang Z."/>
            <person name="Sha Y."/>
            <person name="Zhang B."/>
            <person name="Wu H."/>
            <person name="Tang D."/>
            <person name="Shen Q."/>
            <person name="Xue P."/>
            <person name="Zou S."/>
            <person name="Wang X."/>
            <person name="Liu X."/>
            <person name="Wang F."/>
            <person name="Yang Y."/>
            <person name="An X."/>
            <person name="Dong Z."/>
            <person name="Zhang K."/>
            <person name="Zhang X."/>
            <person name="Luo M.C."/>
            <person name="Dvorak J."/>
            <person name="Tong Y."/>
            <person name="Wang J."/>
            <person name="Yang H."/>
            <person name="Li Z."/>
            <person name="Wang D."/>
            <person name="Zhang A."/>
            <person name="Wang J."/>
        </authorList>
    </citation>
    <scope>NUCLEOTIDE SEQUENCE</scope>
    <source>
        <strain evidence="2">cv. G1812</strain>
    </source>
</reference>
<keyword evidence="2" id="KW-1185">Reference proteome</keyword>
<dbReference type="Proteomes" id="UP000015106">
    <property type="component" value="Chromosome 3"/>
</dbReference>
<dbReference type="EnsemblPlants" id="TuG1812G0300004595.01.T02">
    <property type="protein sequence ID" value="TuG1812G0300004595.01.T02"/>
    <property type="gene ID" value="TuG1812G0300004595.01"/>
</dbReference>
<protein>
    <submittedName>
        <fullName evidence="1">Uncharacterized protein</fullName>
    </submittedName>
</protein>
<sequence length="227" mass="24783">MLFCGSVALLHSNDGVASRWDSNYLGIMLWCPLSLMVRPCTLAMVVATKSQTESLRSGTIQAYLPLSWRCLRTTTTKFWHRLQALSQATQERLRLKVGLLCRRAATATYVSSKKGATLEEHNDTGCSGARANKGAGPLETTDTEVHARHADHQTLGSDPTRDAAVHAAIAATATCHDLRASACSAAYKRDHRGALLAKTMLLLSCLFTCLLCVTRRSGRFRGSGWHH</sequence>
<reference evidence="1" key="3">
    <citation type="submission" date="2022-06" db="UniProtKB">
        <authorList>
            <consortium name="EnsemblPlants"/>
        </authorList>
    </citation>
    <scope>IDENTIFICATION</scope>
</reference>
<organism evidence="1 2">
    <name type="scientific">Triticum urartu</name>
    <name type="common">Red wild einkorn</name>
    <name type="synonym">Crithodium urartu</name>
    <dbReference type="NCBI Taxonomy" id="4572"/>
    <lineage>
        <taxon>Eukaryota</taxon>
        <taxon>Viridiplantae</taxon>
        <taxon>Streptophyta</taxon>
        <taxon>Embryophyta</taxon>
        <taxon>Tracheophyta</taxon>
        <taxon>Spermatophyta</taxon>
        <taxon>Magnoliopsida</taxon>
        <taxon>Liliopsida</taxon>
        <taxon>Poales</taxon>
        <taxon>Poaceae</taxon>
        <taxon>BOP clade</taxon>
        <taxon>Pooideae</taxon>
        <taxon>Triticodae</taxon>
        <taxon>Triticeae</taxon>
        <taxon>Triticinae</taxon>
        <taxon>Triticum</taxon>
    </lineage>
</organism>
<evidence type="ECO:0000313" key="2">
    <source>
        <dbReference type="Proteomes" id="UP000015106"/>
    </source>
</evidence>
<dbReference type="EnsemblPlants" id="TuG1812G0300004596.01.T07">
    <property type="protein sequence ID" value="TuG1812G0300004596.01.T07"/>
    <property type="gene ID" value="TuG1812G0300004596.01"/>
</dbReference>
<name>A0A8R7PYE5_TRIUA</name>
<evidence type="ECO:0000313" key="1">
    <source>
        <dbReference type="EnsemblPlants" id="TuG1812G0300004595.01.T02"/>
    </source>
</evidence>
<proteinExistence type="predicted"/>
<reference evidence="1" key="2">
    <citation type="submission" date="2018-03" db="EMBL/GenBank/DDBJ databases">
        <title>The Triticum urartu genome reveals the dynamic nature of wheat genome evolution.</title>
        <authorList>
            <person name="Ling H."/>
            <person name="Ma B."/>
            <person name="Shi X."/>
            <person name="Liu H."/>
            <person name="Dong L."/>
            <person name="Sun H."/>
            <person name="Cao Y."/>
            <person name="Gao Q."/>
            <person name="Zheng S."/>
            <person name="Li Y."/>
            <person name="Yu Y."/>
            <person name="Du H."/>
            <person name="Qi M."/>
            <person name="Li Y."/>
            <person name="Yu H."/>
            <person name="Cui Y."/>
            <person name="Wang N."/>
            <person name="Chen C."/>
            <person name="Wu H."/>
            <person name="Zhao Y."/>
            <person name="Zhang J."/>
            <person name="Li Y."/>
            <person name="Zhou W."/>
            <person name="Zhang B."/>
            <person name="Hu W."/>
            <person name="Eijk M."/>
            <person name="Tang J."/>
            <person name="Witsenboer H."/>
            <person name="Zhao S."/>
            <person name="Li Z."/>
            <person name="Zhang A."/>
            <person name="Wang D."/>
            <person name="Liang C."/>
        </authorList>
    </citation>
    <scope>NUCLEOTIDE SEQUENCE [LARGE SCALE GENOMIC DNA]</scope>
    <source>
        <strain evidence="1">cv. G1812</strain>
    </source>
</reference>
<accession>A0A8R7PYE5</accession>
<dbReference type="Gramene" id="TuG1812G0300004595.01.T02">
    <property type="protein sequence ID" value="TuG1812G0300004595.01.T02"/>
    <property type="gene ID" value="TuG1812G0300004595.01"/>
</dbReference>